<dbReference type="EMBL" id="VDEP01000276">
    <property type="protein sequence ID" value="KAA1113610.1"/>
    <property type="molecule type" value="Genomic_DNA"/>
</dbReference>
<accession>A0A5B0QKD0</accession>
<feature type="region of interest" description="Disordered" evidence="1">
    <location>
        <begin position="65"/>
        <end position="84"/>
    </location>
</feature>
<feature type="compositionally biased region" description="Pro residues" evidence="1">
    <location>
        <begin position="71"/>
        <end position="82"/>
    </location>
</feature>
<sequence>MCAEESELGFIFSPALLENLAAWILHWAPFSMETIWSKYDLLLPWLSCFCQEKLEDPLIEAHGSSTGLIHPPHPAGASPPHPLAEFHEGSPARLKVAVRCLGAHRSASSSSPSPSSSSSALPWQAREGN</sequence>
<dbReference type="AlphaFoldDB" id="A0A5B0QKD0"/>
<gene>
    <name evidence="2" type="ORF">PGTUg99_006182</name>
</gene>
<name>A0A5B0QKD0_PUCGR</name>
<proteinExistence type="predicted"/>
<feature type="compositionally biased region" description="Low complexity" evidence="1">
    <location>
        <begin position="106"/>
        <end position="120"/>
    </location>
</feature>
<evidence type="ECO:0000313" key="3">
    <source>
        <dbReference type="Proteomes" id="UP000325313"/>
    </source>
</evidence>
<organism evidence="2 3">
    <name type="scientific">Puccinia graminis f. sp. tritici</name>
    <dbReference type="NCBI Taxonomy" id="56615"/>
    <lineage>
        <taxon>Eukaryota</taxon>
        <taxon>Fungi</taxon>
        <taxon>Dikarya</taxon>
        <taxon>Basidiomycota</taxon>
        <taxon>Pucciniomycotina</taxon>
        <taxon>Pucciniomycetes</taxon>
        <taxon>Pucciniales</taxon>
        <taxon>Pucciniaceae</taxon>
        <taxon>Puccinia</taxon>
    </lineage>
</organism>
<evidence type="ECO:0000256" key="1">
    <source>
        <dbReference type="SAM" id="MobiDB-lite"/>
    </source>
</evidence>
<dbReference type="Proteomes" id="UP000325313">
    <property type="component" value="Unassembled WGS sequence"/>
</dbReference>
<evidence type="ECO:0000313" key="2">
    <source>
        <dbReference type="EMBL" id="KAA1113610.1"/>
    </source>
</evidence>
<reference evidence="2 3" key="1">
    <citation type="submission" date="2019-05" db="EMBL/GenBank/DDBJ databases">
        <title>Emergence of the Ug99 lineage of the wheat stem rust pathogen through somatic hybridization.</title>
        <authorList>
            <person name="Li F."/>
            <person name="Upadhyaya N.M."/>
            <person name="Sperschneider J."/>
            <person name="Matny O."/>
            <person name="Nguyen-Phuc H."/>
            <person name="Mago R."/>
            <person name="Raley C."/>
            <person name="Miller M.E."/>
            <person name="Silverstein K.A.T."/>
            <person name="Henningsen E."/>
            <person name="Hirsch C.D."/>
            <person name="Visser B."/>
            <person name="Pretorius Z.A."/>
            <person name="Steffenson B.J."/>
            <person name="Schwessinger B."/>
            <person name="Dodds P.N."/>
            <person name="Figueroa M."/>
        </authorList>
    </citation>
    <scope>NUCLEOTIDE SEQUENCE [LARGE SCALE GENOMIC DNA]</scope>
    <source>
        <strain evidence="2 3">Ug99</strain>
    </source>
</reference>
<feature type="region of interest" description="Disordered" evidence="1">
    <location>
        <begin position="105"/>
        <end position="129"/>
    </location>
</feature>
<comment type="caution">
    <text evidence="2">The sequence shown here is derived from an EMBL/GenBank/DDBJ whole genome shotgun (WGS) entry which is preliminary data.</text>
</comment>
<protein>
    <submittedName>
        <fullName evidence="2">Uncharacterized protein</fullName>
    </submittedName>
</protein>